<protein>
    <submittedName>
        <fullName evidence="1">Ankyrin repeat domain-containing protein</fullName>
    </submittedName>
</protein>
<dbReference type="EMBL" id="CP070506">
    <property type="protein sequence ID" value="QSB38436.1"/>
    <property type="molecule type" value="Genomic_DNA"/>
</dbReference>
<accession>A0ABX7JXL1</accession>
<dbReference type="RefSeq" id="WP_205478275.1">
    <property type="nucleotide sequence ID" value="NZ_CP070506.1"/>
</dbReference>
<reference evidence="1 2" key="1">
    <citation type="submission" date="2021-02" db="EMBL/GenBank/DDBJ databases">
        <title>Genomic and phenotypic characterization of Pseudomonas hygromyciniae, a novel bacterial species discovered from a commercially purchased antibiotic vial.</title>
        <authorList>
            <person name="Turner T.L."/>
            <person name="Mitra S.D."/>
            <person name="Kochan T.J."/>
            <person name="Pincus N.B."/>
            <person name="Lebrun-Corbin M."/>
            <person name="Cheung B."/>
            <person name="Gatesy S.W."/>
            <person name="Afzal T."/>
            <person name="Ozer E.A."/>
            <person name="Hauser A.R."/>
        </authorList>
    </citation>
    <scope>NUCLEOTIDE SEQUENCE [LARGE SCALE GENOMIC DNA]</scope>
    <source>
        <strain evidence="1 2">SDM007</strain>
    </source>
</reference>
<dbReference type="Pfam" id="PF12796">
    <property type="entry name" value="Ank_2"/>
    <property type="match status" value="1"/>
</dbReference>
<gene>
    <name evidence="1" type="ORF">JTY93_19510</name>
</gene>
<name>A0ABX7JXL1_9PSED</name>
<proteinExistence type="predicted"/>
<evidence type="ECO:0000313" key="2">
    <source>
        <dbReference type="Proteomes" id="UP000663249"/>
    </source>
</evidence>
<dbReference type="PANTHER" id="PTHR24121">
    <property type="entry name" value="NO MECHANORECEPTOR POTENTIAL C, ISOFORM D-RELATED"/>
    <property type="match status" value="1"/>
</dbReference>
<dbReference type="InterPro" id="IPR036770">
    <property type="entry name" value="Ankyrin_rpt-contain_sf"/>
</dbReference>
<dbReference type="SUPFAM" id="SSF48403">
    <property type="entry name" value="Ankyrin repeat"/>
    <property type="match status" value="1"/>
</dbReference>
<dbReference type="Proteomes" id="UP000663249">
    <property type="component" value="Chromosome"/>
</dbReference>
<evidence type="ECO:0000313" key="1">
    <source>
        <dbReference type="EMBL" id="QSB38436.1"/>
    </source>
</evidence>
<dbReference type="Gene3D" id="1.25.40.20">
    <property type="entry name" value="Ankyrin repeat-containing domain"/>
    <property type="match status" value="1"/>
</dbReference>
<keyword evidence="2" id="KW-1185">Reference proteome</keyword>
<sequence length="222" mass="25017">MISHPMLKTLVHRALAPTSYCLDDMQLHGMGDWHAAVLLDNSDHFDELSAETLNSRDFAGFTALEIAYRLNRSQLIDRLHALGAEGDPSILAERGVDHVIENESYVHLPAKQGKLKTLEKRYLEGGSLNSRDSEGNTPIHWIASNGHLKAVMYFTEKHFMFNIDLDAKNHAGNTPRNLAVLAGHLDIVNQLMIWELDDYILSARIRHKMSAGLKEMLPKQRS</sequence>
<dbReference type="SMART" id="SM00248">
    <property type="entry name" value="ANK"/>
    <property type="match status" value="3"/>
</dbReference>
<organism evidence="1 2">
    <name type="scientific">Pseudomonas hygromyciniae</name>
    <dbReference type="NCBI Taxonomy" id="2812000"/>
    <lineage>
        <taxon>Bacteria</taxon>
        <taxon>Pseudomonadati</taxon>
        <taxon>Pseudomonadota</taxon>
        <taxon>Gammaproteobacteria</taxon>
        <taxon>Pseudomonadales</taxon>
        <taxon>Pseudomonadaceae</taxon>
        <taxon>Pseudomonas</taxon>
    </lineage>
</organism>
<dbReference type="PANTHER" id="PTHR24121:SF23">
    <property type="entry name" value="NO MECHANORECEPTOR POTENTIAL C, ISOFORM H"/>
    <property type="match status" value="1"/>
</dbReference>
<dbReference type="InterPro" id="IPR002110">
    <property type="entry name" value="Ankyrin_rpt"/>
</dbReference>